<dbReference type="GeneID" id="77262124"/>
<gene>
    <name evidence="2" type="ORF">CL52_19795</name>
    <name evidence="3" type="ORF">SAMN05660875_11038</name>
</gene>
<dbReference type="InterPro" id="IPR058059">
    <property type="entry name" value="PA3496-like"/>
</dbReference>
<dbReference type="EMBL" id="FNHO01000010">
    <property type="protein sequence ID" value="SDM85208.1"/>
    <property type="molecule type" value="Genomic_DNA"/>
</dbReference>
<reference evidence="2 4" key="3">
    <citation type="journal article" name="Genome Announc.">
        <title>Complete Genome Sequence of Pseudomonas balearica DSM 6083T.</title>
        <authorList>
            <person name="Bennasar-Figueras A."/>
            <person name="Salva-Serra F."/>
            <person name="Jaen-Luchoro D."/>
            <person name="Segui C."/>
            <person name="Aliaga F."/>
            <person name="Busquets A."/>
            <person name="Gomila M."/>
            <person name="Moore E.R."/>
            <person name="Lalucat J."/>
        </authorList>
    </citation>
    <scope>NUCLEOTIDE SEQUENCE [LARGE SCALE GENOMIC DNA]</scope>
    <source>
        <strain evidence="4">DSM 6083</strain>
        <strain evidence="2">DSM6083</strain>
    </source>
</reference>
<dbReference type="RefSeq" id="WP_041109446.1">
    <property type="nucleotide sequence ID" value="NZ_CP007511.1"/>
</dbReference>
<name>A0A8D3Y4T2_9GAMM</name>
<accession>A0A8D3Y4T2</accession>
<dbReference type="EMBL" id="CP007511">
    <property type="protein sequence ID" value="AJE17179.1"/>
    <property type="molecule type" value="Genomic_DNA"/>
</dbReference>
<dbReference type="KEGG" id="pbm:CL52_19795"/>
<dbReference type="Proteomes" id="UP000182276">
    <property type="component" value="Unassembled WGS sequence"/>
</dbReference>
<evidence type="ECO:0000313" key="4">
    <source>
        <dbReference type="Proteomes" id="UP000031271"/>
    </source>
</evidence>
<reference evidence="4" key="1">
    <citation type="submission" date="2014-03" db="EMBL/GenBank/DDBJ databases">
        <title>Complete genome of Pseudomonas balearica DSM 6083T, a sewage water isolate from an enrichment with 2-methylnaphthalene.</title>
        <authorList>
            <person name="Salva-Serra F."/>
            <person name="Jaen-Luchoro D."/>
            <person name="Busquets A."/>
            <person name="Pena A."/>
            <person name="Gomila M."/>
            <person name="Bosch R."/>
            <person name="Nogales B."/>
            <person name="Garcia-Valdes E."/>
            <person name="Lalucat J."/>
            <person name="Bennasar A."/>
        </authorList>
    </citation>
    <scope>NUCLEOTIDE SEQUENCE [LARGE SCALE GENOMIC DNA]</scope>
    <source>
        <strain evidence="4">DSM 6083</strain>
    </source>
</reference>
<reference evidence="3 5" key="2">
    <citation type="submission" date="2016-10" db="EMBL/GenBank/DDBJ databases">
        <authorList>
            <person name="Varghese N."/>
            <person name="Submissions S."/>
        </authorList>
    </citation>
    <scope>NUCLEOTIDE SEQUENCE [LARGE SCALE GENOMIC DNA]</scope>
    <source>
        <strain evidence="3 5">DSM 6083</strain>
    </source>
</reference>
<evidence type="ECO:0000313" key="5">
    <source>
        <dbReference type="Proteomes" id="UP000182276"/>
    </source>
</evidence>
<feature type="region of interest" description="Disordered" evidence="1">
    <location>
        <begin position="1"/>
        <end position="20"/>
    </location>
</feature>
<dbReference type="AlphaFoldDB" id="A0A8D3Y4T2"/>
<evidence type="ECO:0000313" key="3">
    <source>
        <dbReference type="EMBL" id="SDM85208.1"/>
    </source>
</evidence>
<proteinExistence type="predicted"/>
<dbReference type="NCBIfam" id="NF046101">
    <property type="entry name" value="PA3496_fam"/>
    <property type="match status" value="1"/>
</dbReference>
<organism evidence="2 4">
    <name type="scientific">Stutzerimonas balearica DSM 6083</name>
    <dbReference type="NCBI Taxonomy" id="1123016"/>
    <lineage>
        <taxon>Bacteria</taxon>
        <taxon>Pseudomonadati</taxon>
        <taxon>Pseudomonadota</taxon>
        <taxon>Gammaproteobacteria</taxon>
        <taxon>Pseudomonadales</taxon>
        <taxon>Pseudomonadaceae</taxon>
        <taxon>Stutzerimonas</taxon>
    </lineage>
</organism>
<evidence type="ECO:0000313" key="2">
    <source>
        <dbReference type="EMBL" id="AJE17179.1"/>
    </source>
</evidence>
<sequence length="71" mass="8190">MLPNIDESVSPLDAKARRKAQDVRRMRYRRAIESYAEQRRLQALLDPFAEPSALTAQQAWVQNRQSVSPAH</sequence>
<keyword evidence="5" id="KW-1185">Reference proteome</keyword>
<dbReference type="Proteomes" id="UP000031271">
    <property type="component" value="Chromosome"/>
</dbReference>
<protein>
    <submittedName>
        <fullName evidence="2">Uncharacterized protein</fullName>
    </submittedName>
</protein>
<evidence type="ECO:0000256" key="1">
    <source>
        <dbReference type="SAM" id="MobiDB-lite"/>
    </source>
</evidence>